<dbReference type="EMBL" id="CM023472">
    <property type="protein sequence ID" value="KAH7960443.1"/>
    <property type="molecule type" value="Genomic_DNA"/>
</dbReference>
<accession>A0ACB8D7R9</accession>
<evidence type="ECO:0000313" key="2">
    <source>
        <dbReference type="Proteomes" id="UP000821865"/>
    </source>
</evidence>
<proteinExistence type="predicted"/>
<evidence type="ECO:0000313" key="1">
    <source>
        <dbReference type="EMBL" id="KAH7960443.1"/>
    </source>
</evidence>
<dbReference type="Proteomes" id="UP000821865">
    <property type="component" value="Chromosome 3"/>
</dbReference>
<gene>
    <name evidence="1" type="ORF">HPB49_019614</name>
</gene>
<sequence>MRIRVSLRKVVPKSDAHEQISRGLTVSALTPKPLTPTFAFSPGTVFSAVLRLGSNPANANNQGSPGATGRNLLRTLGFEPSGTIPNEETWCPIPVRLAAHMHLKPLPRNMNVQRYPGRRKARADYYARSYQNREDVLYVDAAVCPLEGTATAAAMTEDARIIISASVKTARTDVAEGVALALAVAHAAADSTITEICTDSQTESNVRVKVLTSDPSEATTMTRTGSQRGLSKSARRQRRLSEETEAITKLREMSMQQPQHEATTSRVAAPGVLFPVKVLAVLVPAVLIAFLTISRLRSKPIVRTERFCTSRGCIEHAVTIGLSELAKRPNKSVPCEDFGQFICSVWEARHRQRYGRRHLTKSVVTDAIMDHIISLEKFSGQQHALTISERPARMMDACLRRRPSDDTDVLKQLLYFMRNTGFGFPADSVALGDYSLPLKALTELAYRWALPLWFYVDLVLPHNGTVAKRIVSLSHSALGDIYDAFNDALMEYQDIYPLYAAILTETIYNGSVDESFQAFTRECKSMQKHVFSNLSRVARRRLHHPILVKIKSLPSFVVNTTVDHWLRALRPLWSVSPSISGKDGMYFTDREMLVAINTLFNAYTARDIYLHVHWWFVQFLGAVASNQLFDSLKRDAEHGLSLQKILCSVHVTSNYNFILASEQGARLGSWKRAEVGTHLNKVHAVAVSKVSSAVSVQLANLLEHMQPVIWPREPYASEDGLVRLFGNATSGDEDASFIELWLARAASYQRSRASLDELTADATVFRLDSVAAVSHNVVANAVSLSLAVLKAPFYYPEATSAIVYGGLGFIYAAELVRLLNSFSLLLNNRDTIVPSETFSQSYVWLSLACLGMSTQELFPFYMALELAYSTYRKHRSDVEDVRIANAKGFSPDQVFFATACYLMCDMGNGAKLCDVFMKSFPEFGTAFSCPPIYRYSSCDILH</sequence>
<reference evidence="1" key="1">
    <citation type="submission" date="2020-05" db="EMBL/GenBank/DDBJ databases">
        <title>Large-scale comparative analyses of tick genomes elucidate their genetic diversity and vector capacities.</title>
        <authorList>
            <person name="Jia N."/>
            <person name="Wang J."/>
            <person name="Shi W."/>
            <person name="Du L."/>
            <person name="Sun Y."/>
            <person name="Zhan W."/>
            <person name="Jiang J."/>
            <person name="Wang Q."/>
            <person name="Zhang B."/>
            <person name="Ji P."/>
            <person name="Sakyi L.B."/>
            <person name="Cui X."/>
            <person name="Yuan T."/>
            <person name="Jiang B."/>
            <person name="Yang W."/>
            <person name="Lam T.T.-Y."/>
            <person name="Chang Q."/>
            <person name="Ding S."/>
            <person name="Wang X."/>
            <person name="Zhu J."/>
            <person name="Ruan X."/>
            <person name="Zhao L."/>
            <person name="Wei J."/>
            <person name="Que T."/>
            <person name="Du C."/>
            <person name="Cheng J."/>
            <person name="Dai P."/>
            <person name="Han X."/>
            <person name="Huang E."/>
            <person name="Gao Y."/>
            <person name="Liu J."/>
            <person name="Shao H."/>
            <person name="Ye R."/>
            <person name="Li L."/>
            <person name="Wei W."/>
            <person name="Wang X."/>
            <person name="Wang C."/>
            <person name="Yang T."/>
            <person name="Huo Q."/>
            <person name="Li W."/>
            <person name="Guo W."/>
            <person name="Chen H."/>
            <person name="Zhou L."/>
            <person name="Ni X."/>
            <person name="Tian J."/>
            <person name="Zhou Y."/>
            <person name="Sheng Y."/>
            <person name="Liu T."/>
            <person name="Pan Y."/>
            <person name="Xia L."/>
            <person name="Li J."/>
            <person name="Zhao F."/>
            <person name="Cao W."/>
        </authorList>
    </citation>
    <scope>NUCLEOTIDE SEQUENCE</scope>
    <source>
        <strain evidence="1">Dsil-2018</strain>
    </source>
</reference>
<organism evidence="1 2">
    <name type="scientific">Dermacentor silvarum</name>
    <name type="common">Tick</name>
    <dbReference type="NCBI Taxonomy" id="543639"/>
    <lineage>
        <taxon>Eukaryota</taxon>
        <taxon>Metazoa</taxon>
        <taxon>Ecdysozoa</taxon>
        <taxon>Arthropoda</taxon>
        <taxon>Chelicerata</taxon>
        <taxon>Arachnida</taxon>
        <taxon>Acari</taxon>
        <taxon>Parasitiformes</taxon>
        <taxon>Ixodida</taxon>
        <taxon>Ixodoidea</taxon>
        <taxon>Ixodidae</taxon>
        <taxon>Rhipicephalinae</taxon>
        <taxon>Dermacentor</taxon>
    </lineage>
</organism>
<comment type="caution">
    <text evidence="1">The sequence shown here is derived from an EMBL/GenBank/DDBJ whole genome shotgun (WGS) entry which is preliminary data.</text>
</comment>
<name>A0ACB8D7R9_DERSI</name>
<keyword evidence="2" id="KW-1185">Reference proteome</keyword>
<protein>
    <submittedName>
        <fullName evidence="1">Uncharacterized protein</fullName>
    </submittedName>
</protein>